<comment type="caution">
    <text evidence="8">The sequence shown here is derived from an EMBL/GenBank/DDBJ whole genome shotgun (WGS) entry which is preliminary data.</text>
</comment>
<dbReference type="Pfam" id="PF20684">
    <property type="entry name" value="Fung_rhodopsin"/>
    <property type="match status" value="1"/>
</dbReference>
<dbReference type="InterPro" id="IPR052337">
    <property type="entry name" value="SAT4-like"/>
</dbReference>
<feature type="transmembrane region" description="Helical" evidence="6">
    <location>
        <begin position="131"/>
        <end position="153"/>
    </location>
</feature>
<feature type="transmembrane region" description="Helical" evidence="6">
    <location>
        <begin position="18"/>
        <end position="38"/>
    </location>
</feature>
<reference evidence="8" key="1">
    <citation type="submission" date="2017-09" db="EMBL/GenBank/DDBJ databases">
        <title>Polyketide synthases of a Diaporthe helianthi virulent isolate.</title>
        <authorList>
            <person name="Baroncelli R."/>
        </authorList>
    </citation>
    <scope>NUCLEOTIDE SEQUENCE [LARGE SCALE GENOMIC DNA]</scope>
    <source>
        <strain evidence="8">7/96</strain>
    </source>
</reference>
<evidence type="ECO:0000256" key="6">
    <source>
        <dbReference type="SAM" id="Phobius"/>
    </source>
</evidence>
<gene>
    <name evidence="8" type="ORF">DHEL01_v211333</name>
</gene>
<feature type="transmembrane region" description="Helical" evidence="6">
    <location>
        <begin position="253"/>
        <end position="275"/>
    </location>
</feature>
<dbReference type="PANTHER" id="PTHR33048:SF47">
    <property type="entry name" value="INTEGRAL MEMBRANE PROTEIN-RELATED"/>
    <property type="match status" value="1"/>
</dbReference>
<keyword evidence="9" id="KW-1185">Reference proteome</keyword>
<comment type="similarity">
    <text evidence="5">Belongs to the SAT4 family.</text>
</comment>
<evidence type="ECO:0000256" key="5">
    <source>
        <dbReference type="ARBA" id="ARBA00038359"/>
    </source>
</evidence>
<feature type="transmembrane region" description="Helical" evidence="6">
    <location>
        <begin position="173"/>
        <end position="192"/>
    </location>
</feature>
<protein>
    <submittedName>
        <fullName evidence="8">Integral membrane protein</fullName>
    </submittedName>
</protein>
<keyword evidence="2 6" id="KW-0812">Transmembrane</keyword>
<dbReference type="Proteomes" id="UP000094444">
    <property type="component" value="Unassembled WGS sequence"/>
</dbReference>
<dbReference type="InParanoid" id="A0A2P5HJ35"/>
<evidence type="ECO:0000256" key="2">
    <source>
        <dbReference type="ARBA" id="ARBA00022692"/>
    </source>
</evidence>
<feature type="transmembrane region" description="Helical" evidence="6">
    <location>
        <begin position="100"/>
        <end position="119"/>
    </location>
</feature>
<dbReference type="AlphaFoldDB" id="A0A2P5HJ35"/>
<dbReference type="PANTHER" id="PTHR33048">
    <property type="entry name" value="PTH11-LIKE INTEGRAL MEMBRANE PROTEIN (AFU_ORTHOLOGUE AFUA_5G11245)"/>
    <property type="match status" value="1"/>
</dbReference>
<sequence length="419" mass="46869">MSVPSALPMRTDDRVPDIIAVATVGITISTIAVTLRFWSRAVTGTLNFWWDDWLILTTTIFSHAFQALGLAWTSFGLGQHIENVAFSAVLPGNYMSHASITLYAICIWLIKLSALFLYARIFKQSRTLRRILWALGIAVTAWMVCTVIIPWFNCTPVSKTLDPFGPGYCFDRMPWYLASAFINAFIDLAILLTPMPTIWRLQMTRRKKISVTFVFLLGYCSAFLSFARFIMIIRDPLLMSVEMAADPYWRTIPLILISFLEAPVAIVALCAPAIGQLGTYILQNRSYASLLSLFSTRKSTGNSDLESKEQTTQQSHSMYHTKSAEAYSMSAVAQNQQHQTWTPIHTGAGENTVFSHSRVSDDSQGSTAPAIPRGAIGVTRGVAVTHQVPQIVWHESYNPGFQQGDGYMQVYGYQQDPRY</sequence>
<feature type="transmembrane region" description="Helical" evidence="6">
    <location>
        <begin position="50"/>
        <end position="72"/>
    </location>
</feature>
<comment type="subcellular location">
    <subcellularLocation>
        <location evidence="1">Membrane</location>
        <topology evidence="1">Multi-pass membrane protein</topology>
    </subcellularLocation>
</comment>
<evidence type="ECO:0000256" key="1">
    <source>
        <dbReference type="ARBA" id="ARBA00004141"/>
    </source>
</evidence>
<evidence type="ECO:0000256" key="3">
    <source>
        <dbReference type="ARBA" id="ARBA00022989"/>
    </source>
</evidence>
<keyword evidence="4 6" id="KW-0472">Membrane</keyword>
<organism evidence="8 9">
    <name type="scientific">Diaporthe helianthi</name>
    <dbReference type="NCBI Taxonomy" id="158607"/>
    <lineage>
        <taxon>Eukaryota</taxon>
        <taxon>Fungi</taxon>
        <taxon>Dikarya</taxon>
        <taxon>Ascomycota</taxon>
        <taxon>Pezizomycotina</taxon>
        <taxon>Sordariomycetes</taxon>
        <taxon>Sordariomycetidae</taxon>
        <taxon>Diaporthales</taxon>
        <taxon>Diaporthaceae</taxon>
        <taxon>Diaporthe</taxon>
    </lineage>
</organism>
<proteinExistence type="inferred from homology"/>
<dbReference type="EMBL" id="MAVT02001706">
    <property type="protein sequence ID" value="POS70275.1"/>
    <property type="molecule type" value="Genomic_DNA"/>
</dbReference>
<accession>A0A2P5HJ35</accession>
<dbReference type="InterPro" id="IPR049326">
    <property type="entry name" value="Rhodopsin_dom_fungi"/>
</dbReference>
<evidence type="ECO:0000313" key="9">
    <source>
        <dbReference type="Proteomes" id="UP000094444"/>
    </source>
</evidence>
<name>A0A2P5HJ35_DIAHE</name>
<feature type="transmembrane region" description="Helical" evidence="6">
    <location>
        <begin position="213"/>
        <end position="233"/>
    </location>
</feature>
<dbReference type="OrthoDB" id="3934549at2759"/>
<evidence type="ECO:0000259" key="7">
    <source>
        <dbReference type="Pfam" id="PF20684"/>
    </source>
</evidence>
<evidence type="ECO:0000256" key="4">
    <source>
        <dbReference type="ARBA" id="ARBA00023136"/>
    </source>
</evidence>
<feature type="domain" description="Rhodopsin" evidence="7">
    <location>
        <begin position="35"/>
        <end position="277"/>
    </location>
</feature>
<dbReference type="GO" id="GO:0016020">
    <property type="term" value="C:membrane"/>
    <property type="evidence" value="ECO:0007669"/>
    <property type="project" value="UniProtKB-SubCell"/>
</dbReference>
<keyword evidence="3 6" id="KW-1133">Transmembrane helix</keyword>
<evidence type="ECO:0000313" key="8">
    <source>
        <dbReference type="EMBL" id="POS70275.1"/>
    </source>
</evidence>